<keyword evidence="4" id="KW-1185">Reference proteome</keyword>
<evidence type="ECO:0000259" key="2">
    <source>
        <dbReference type="Pfam" id="PF23305"/>
    </source>
</evidence>
<dbReference type="GO" id="GO:0005634">
    <property type="term" value="C:nucleus"/>
    <property type="evidence" value="ECO:0007669"/>
    <property type="project" value="TreeGrafter"/>
</dbReference>
<feature type="region of interest" description="Disordered" evidence="1">
    <location>
        <begin position="173"/>
        <end position="243"/>
    </location>
</feature>
<dbReference type="EMBL" id="LGRB01000008">
    <property type="protein sequence ID" value="OCT53305.1"/>
    <property type="molecule type" value="Genomic_DNA"/>
</dbReference>
<feature type="compositionally biased region" description="Polar residues" evidence="1">
    <location>
        <begin position="212"/>
        <end position="224"/>
    </location>
</feature>
<evidence type="ECO:0000256" key="1">
    <source>
        <dbReference type="SAM" id="MobiDB-lite"/>
    </source>
</evidence>
<dbReference type="eggNOG" id="ENOG502QTDM">
    <property type="taxonomic scope" value="Eukaryota"/>
</dbReference>
<dbReference type="OrthoDB" id="1751210at2759"/>
<feature type="domain" description="DUF7082" evidence="2">
    <location>
        <begin position="282"/>
        <end position="435"/>
    </location>
</feature>
<gene>
    <name evidence="3" type="ORF">CLCR_09917</name>
</gene>
<dbReference type="AlphaFoldDB" id="A0A1C1CXT1"/>
<dbReference type="Proteomes" id="UP000094526">
    <property type="component" value="Unassembled WGS sequence"/>
</dbReference>
<dbReference type="PANTHER" id="PTHR39463">
    <property type="entry name" value="MEDUSA"/>
    <property type="match status" value="1"/>
</dbReference>
<dbReference type="Pfam" id="PF23305">
    <property type="entry name" value="DUF7082"/>
    <property type="match status" value="1"/>
</dbReference>
<dbReference type="VEuPathDB" id="FungiDB:G647_00272"/>
<feature type="compositionally biased region" description="Low complexity" evidence="1">
    <location>
        <begin position="183"/>
        <end position="198"/>
    </location>
</feature>
<name>A0A1C1CXT1_9EURO</name>
<dbReference type="InterPro" id="IPR055509">
    <property type="entry name" value="DUF7082"/>
</dbReference>
<dbReference type="VEuPathDB" id="FungiDB:CLCR_09917"/>
<comment type="caution">
    <text evidence="3">The sequence shown here is derived from an EMBL/GenBank/DDBJ whole genome shotgun (WGS) entry which is preliminary data.</text>
</comment>
<organism evidence="3 4">
    <name type="scientific">Cladophialophora carrionii</name>
    <dbReference type="NCBI Taxonomy" id="86049"/>
    <lineage>
        <taxon>Eukaryota</taxon>
        <taxon>Fungi</taxon>
        <taxon>Dikarya</taxon>
        <taxon>Ascomycota</taxon>
        <taxon>Pezizomycotina</taxon>
        <taxon>Eurotiomycetes</taxon>
        <taxon>Chaetothyriomycetidae</taxon>
        <taxon>Chaetothyriales</taxon>
        <taxon>Herpotrichiellaceae</taxon>
        <taxon>Cladophialophora</taxon>
    </lineage>
</organism>
<sequence length="599" mass="66070">MSGYDGAGQPGFMSTLTQFRTSRHVANQRPEFQAPVMDNAMFYGSYPPTPYDHHPLLQPGNVQDADFPYLTGSDYSSEKSFVQGSAPSVESHNGKEAELKAFRAHHHPVASTQSIPTLSRKRKASVEEEYDLPAQKKAVLAQVHVQDPNGDYYDLSGQTSPYSPFVPTPTGSTGLPAYASHGASPRSSSHHYSTSTASQCSLAAPSPHTPAFSPSFTTVKSEQSPRAPMTPIPRPTTGSPLKSSIPRLVRTSTMQQSPPGVFSSMAVGQTQTFNPYAMQALKANLKLKGDLDSMKDDWTAEEKEARRRLVVFEREQTGSTICGSFKAVSPDQRQASSICISCIWWKEKNEFYVTSVDTIYLLESLVGVRFTVEEKNRIRRNLEGFRPMTVSKARADSEEFFKVIMGFPHPKPRNIEKDVKVFPWKILGTALKKIISKYSASYSSTAASLLTPASSIYQSEPMSEYPYPSSPQPEYLAASGYHVNPDMGYLPQHPMHMRGPGPVATAPPELQLQMPQPQYAAAYEVNNAYMYQNGVPVTQASMSMQSHPMTAPVTRMPSWEYANFVSDSPVTMAPQSAPPTGYPRGPVGRVEFMPTMHYQ</sequence>
<accession>A0A1C1CXT1</accession>
<reference evidence="4" key="1">
    <citation type="submission" date="2015-07" db="EMBL/GenBank/DDBJ databases">
        <authorList>
            <person name="Teixeira M.M."/>
            <person name="Souza R.C."/>
            <person name="Almeida L.G."/>
            <person name="Vicente V.A."/>
            <person name="de Hoog S."/>
            <person name="Bocca A.L."/>
            <person name="de Almeida S.R."/>
            <person name="Vasconcelos A.T."/>
            <person name="Felipe M.S."/>
        </authorList>
    </citation>
    <scope>NUCLEOTIDE SEQUENCE [LARGE SCALE GENOMIC DNA]</scope>
    <source>
        <strain evidence="4">KSF</strain>
    </source>
</reference>
<protein>
    <recommendedName>
        <fullName evidence="2">DUF7082 domain-containing protein</fullName>
    </recommendedName>
</protein>
<dbReference type="PANTHER" id="PTHR39463:SF1">
    <property type="entry name" value="MEDUSA"/>
    <property type="match status" value="1"/>
</dbReference>
<evidence type="ECO:0000313" key="3">
    <source>
        <dbReference type="EMBL" id="OCT53305.1"/>
    </source>
</evidence>
<evidence type="ECO:0000313" key="4">
    <source>
        <dbReference type="Proteomes" id="UP000094526"/>
    </source>
</evidence>
<dbReference type="STRING" id="86049.A0A1C1CXT1"/>
<proteinExistence type="predicted"/>